<dbReference type="SMART" id="SM00235">
    <property type="entry name" value="ZnMc"/>
    <property type="match status" value="1"/>
</dbReference>
<organism evidence="11 12">
    <name type="scientific">Lepeophtheirus salmonis</name>
    <name type="common">Salmon louse</name>
    <name type="synonym">Caligus salmonis</name>
    <dbReference type="NCBI Taxonomy" id="72036"/>
    <lineage>
        <taxon>Eukaryota</taxon>
        <taxon>Metazoa</taxon>
        <taxon>Ecdysozoa</taxon>
        <taxon>Arthropoda</taxon>
        <taxon>Crustacea</taxon>
        <taxon>Multicrustacea</taxon>
        <taxon>Hexanauplia</taxon>
        <taxon>Copepoda</taxon>
        <taxon>Siphonostomatoida</taxon>
        <taxon>Caligidae</taxon>
        <taxon>Lepeophtheirus</taxon>
    </lineage>
</organism>
<dbReference type="InterPro" id="IPR006026">
    <property type="entry name" value="Peptidase_Metallo"/>
</dbReference>
<feature type="binding site" evidence="9">
    <location>
        <position position="442"/>
    </location>
    <ligand>
        <name>Zn(2+)</name>
        <dbReference type="ChEBI" id="CHEBI:29105"/>
        <note>catalytic</note>
    </ligand>
</feature>
<dbReference type="PANTHER" id="PTHR10127:SF780">
    <property type="entry name" value="METALLOENDOPEPTIDASE"/>
    <property type="match status" value="1"/>
</dbReference>
<keyword evidence="3 9" id="KW-0479">Metal-binding</keyword>
<reference evidence="11" key="1">
    <citation type="submission" date="2021-02" db="EMBL/GenBank/DDBJ databases">
        <authorList>
            <person name="Bekaert M."/>
        </authorList>
    </citation>
    <scope>NUCLEOTIDE SEQUENCE</scope>
    <source>
        <strain evidence="11">IoA-00</strain>
    </source>
</reference>
<evidence type="ECO:0000256" key="6">
    <source>
        <dbReference type="ARBA" id="ARBA00023049"/>
    </source>
</evidence>
<dbReference type="GO" id="GO:0004222">
    <property type="term" value="F:metalloendopeptidase activity"/>
    <property type="evidence" value="ECO:0007669"/>
    <property type="project" value="UniProtKB-UniRule"/>
</dbReference>
<evidence type="ECO:0000256" key="9">
    <source>
        <dbReference type="PROSITE-ProRule" id="PRU01211"/>
    </source>
</evidence>
<dbReference type="InterPro" id="IPR034035">
    <property type="entry name" value="Astacin-like_dom"/>
</dbReference>
<keyword evidence="2 9" id="KW-0645">Protease</keyword>
<feature type="disulfide bond" evidence="9">
    <location>
        <begin position="402"/>
        <end position="424"/>
    </location>
</feature>
<evidence type="ECO:0000256" key="10">
    <source>
        <dbReference type="RuleBase" id="RU361183"/>
    </source>
</evidence>
<dbReference type="EMBL" id="HG994583">
    <property type="protein sequence ID" value="CAF2915320.1"/>
    <property type="molecule type" value="Genomic_DNA"/>
</dbReference>
<keyword evidence="12" id="KW-1185">Reference proteome</keyword>
<dbReference type="InterPro" id="IPR024079">
    <property type="entry name" value="MetalloPept_cat_dom_sf"/>
</dbReference>
<dbReference type="EC" id="3.4.24.-" evidence="10"/>
<sequence>MKNHLMREAVEFWWMPMTELLCIQGTLLEDEAIDGPMALFHTQSAQVSLQVKDKLSWIQFSTFRIEHISSLAEVDAMLILATIVGDQGVYFTYRAMAVCIWELLFMNSSTSLDLVMNKQGLIETNMFTINWGNIQSGTYSNFWRALGENEAASIPYCGNVGIDQYDSCYAGFRTSTFGLAYDYGSVMHYGLTYFSTNGQNTMSLKKSTTARIPNRSGMSNLDAQKTKAAYECQDTVTAQASTTSPGPTASTTKPCVDEYRYCSNYKSYCGKHWYINKNCKKTCFNCVCENKIADESCTNLKSYCAYSFIRTSDENVSDEGSCRVLVDGHDRAAMYSRNFIGGRSNRWPNGIVPYTISSSFSSSQRQTIMDSIQHISDRTCVKFVERTNEANYVDIFTGGGGCYANLGYNSRRSRSVLHLQSNGCVYLGTVVHELLHILGFGHEQTRADRDQYVTINWGNIQSGTYSNFWRALGENEAASIPYCGNVGIDQYDSCYAGFRTSTFGLAYDYGSVMHYGLTYFSTNGQNTMSLKKSTTARIPNRSGMSNLDAQKTKAAYECQDTVTAQASTTSPGPTASTTKPCVDEYRYCSNYKSYCGKHWYINKNCKKTCFNCVCENKIADESCTNLKSYCAYSFIRTRCLKTCGKC</sequence>
<keyword evidence="5 9" id="KW-0862">Zinc</keyword>
<evidence type="ECO:0000256" key="8">
    <source>
        <dbReference type="PROSITE-ProRule" id="PRU01005"/>
    </source>
</evidence>
<dbReference type="Pfam" id="PF01400">
    <property type="entry name" value="Astacin"/>
    <property type="match status" value="3"/>
</dbReference>
<dbReference type="GO" id="GO:0006508">
    <property type="term" value="P:proteolysis"/>
    <property type="evidence" value="ECO:0007669"/>
    <property type="project" value="UniProtKB-KW"/>
</dbReference>
<dbReference type="InterPro" id="IPR003582">
    <property type="entry name" value="ShKT_dom"/>
</dbReference>
<name>A0A7R8H774_LEPSM</name>
<dbReference type="Gene3D" id="3.40.390.10">
    <property type="entry name" value="Collagenase (Catalytic Domain)"/>
    <property type="match status" value="2"/>
</dbReference>
<dbReference type="PANTHER" id="PTHR10127">
    <property type="entry name" value="DISCOIDIN, CUB, EGF, LAMININ , AND ZINC METALLOPROTEASE DOMAIN CONTAINING"/>
    <property type="match status" value="1"/>
</dbReference>
<dbReference type="SUPFAM" id="SSF55486">
    <property type="entry name" value="Metalloproteases ('zincins'), catalytic domain"/>
    <property type="match status" value="2"/>
</dbReference>
<feature type="active site" evidence="9">
    <location>
        <position position="433"/>
    </location>
</feature>
<keyword evidence="6 9" id="KW-0482">Metalloprotease</keyword>
<feature type="binding site" evidence="9">
    <location>
        <position position="432"/>
    </location>
    <ligand>
        <name>Zn(2+)</name>
        <dbReference type="ChEBI" id="CHEBI:29105"/>
        <note>catalytic</note>
    </ligand>
</feature>
<gene>
    <name evidence="11" type="ORF">LSAA_8624</name>
</gene>
<evidence type="ECO:0000256" key="1">
    <source>
        <dbReference type="ARBA" id="ARBA00002657"/>
    </source>
</evidence>
<dbReference type="CDD" id="cd04280">
    <property type="entry name" value="ZnMc_astacin_like"/>
    <property type="match status" value="1"/>
</dbReference>
<dbReference type="SMART" id="SM00254">
    <property type="entry name" value="ShKT"/>
    <property type="match status" value="2"/>
</dbReference>
<dbReference type="PRINTS" id="PR00480">
    <property type="entry name" value="ASTACIN"/>
</dbReference>
<accession>A0A7R8H774</accession>
<evidence type="ECO:0000256" key="4">
    <source>
        <dbReference type="ARBA" id="ARBA00022801"/>
    </source>
</evidence>
<protein>
    <recommendedName>
        <fullName evidence="10">Metalloendopeptidase</fullName>
        <ecNumber evidence="10">3.4.24.-</ecNumber>
    </recommendedName>
</protein>
<comment type="function">
    <text evidence="1">Metalloprotease.</text>
</comment>
<keyword evidence="8" id="KW-1015">Disulfide bond</keyword>
<evidence type="ECO:0000256" key="5">
    <source>
        <dbReference type="ARBA" id="ARBA00022833"/>
    </source>
</evidence>
<dbReference type="OrthoDB" id="291007at2759"/>
<comment type="caution">
    <text evidence="8">Lacks conserved residue(s) required for the propagation of feature annotation.</text>
</comment>
<evidence type="ECO:0000313" key="11">
    <source>
        <dbReference type="EMBL" id="CAF2915320.1"/>
    </source>
</evidence>
<dbReference type="InterPro" id="IPR001506">
    <property type="entry name" value="Peptidase_M12A"/>
</dbReference>
<comment type="cofactor">
    <cofactor evidence="9 10">
        <name>Zn(2+)</name>
        <dbReference type="ChEBI" id="CHEBI:29105"/>
    </cofactor>
    <text evidence="9 10">Binds 1 zinc ion per subunit.</text>
</comment>
<dbReference type="Proteomes" id="UP000675881">
    <property type="component" value="Chromosome 4"/>
</dbReference>
<keyword evidence="4 9" id="KW-0378">Hydrolase</keyword>
<dbReference type="PROSITE" id="PS51670">
    <property type="entry name" value="SHKT"/>
    <property type="match status" value="3"/>
</dbReference>
<proteinExistence type="predicted"/>
<dbReference type="AlphaFoldDB" id="A0A7R8H774"/>
<dbReference type="Pfam" id="PF01549">
    <property type="entry name" value="ShK"/>
    <property type="match status" value="3"/>
</dbReference>
<feature type="binding site" evidence="9">
    <location>
        <position position="436"/>
    </location>
    <ligand>
        <name>Zn(2+)</name>
        <dbReference type="ChEBI" id="CHEBI:29105"/>
        <note>catalytic</note>
    </ligand>
</feature>
<evidence type="ECO:0000256" key="3">
    <source>
        <dbReference type="ARBA" id="ARBA00022723"/>
    </source>
</evidence>
<dbReference type="GO" id="GO:0008270">
    <property type="term" value="F:zinc ion binding"/>
    <property type="evidence" value="ECO:0007669"/>
    <property type="project" value="UniProtKB-UniRule"/>
</dbReference>
<evidence type="ECO:0000256" key="2">
    <source>
        <dbReference type="ARBA" id="ARBA00022670"/>
    </source>
</evidence>
<feature type="disulfide bond" evidence="8">
    <location>
        <begin position="630"/>
        <end position="643"/>
    </location>
</feature>
<evidence type="ECO:0000313" key="12">
    <source>
        <dbReference type="Proteomes" id="UP000675881"/>
    </source>
</evidence>
<dbReference type="PROSITE" id="PS51864">
    <property type="entry name" value="ASTACIN"/>
    <property type="match status" value="2"/>
</dbReference>
<evidence type="ECO:0000256" key="7">
    <source>
        <dbReference type="ARBA" id="ARBA00023145"/>
    </source>
</evidence>
<keyword evidence="7" id="KW-0865">Zymogen</keyword>